<evidence type="ECO:0000256" key="3">
    <source>
        <dbReference type="ARBA" id="ARBA00022475"/>
    </source>
</evidence>
<dbReference type="PANTHER" id="PTHR43744:SF12">
    <property type="entry name" value="ABC TRANSPORTER PERMEASE PROTEIN MG189-RELATED"/>
    <property type="match status" value="1"/>
</dbReference>
<evidence type="ECO:0000256" key="4">
    <source>
        <dbReference type="ARBA" id="ARBA00022692"/>
    </source>
</evidence>
<feature type="domain" description="ABC transmembrane type-1" evidence="8">
    <location>
        <begin position="108"/>
        <end position="300"/>
    </location>
</feature>
<accession>A0A2N7JT11</accession>
<feature type="transmembrane region" description="Helical" evidence="7">
    <location>
        <begin position="177"/>
        <end position="197"/>
    </location>
</feature>
<organism evidence="9 10">
    <name type="scientific">Vibrio splendidus</name>
    <dbReference type="NCBI Taxonomy" id="29497"/>
    <lineage>
        <taxon>Bacteria</taxon>
        <taxon>Pseudomonadati</taxon>
        <taxon>Pseudomonadota</taxon>
        <taxon>Gammaproteobacteria</taxon>
        <taxon>Vibrionales</taxon>
        <taxon>Vibrionaceae</taxon>
        <taxon>Vibrio</taxon>
    </lineage>
</organism>
<keyword evidence="3" id="KW-1003">Cell membrane</keyword>
<keyword evidence="4 7" id="KW-0812">Transmembrane</keyword>
<dbReference type="CDD" id="cd06261">
    <property type="entry name" value="TM_PBP2"/>
    <property type="match status" value="1"/>
</dbReference>
<sequence>MTTQVLDANQVLNQRAAESKVTTQMKAAKSEIASKRSSVDRRSFIALAKHLFLATCGTIMVFPFLWMLSGSLKTNDEIFASPLNLIPEQFRWETFVETFHSAPFGLYIFNSFSVALFTTLLVIVNSAMFAYALTQLKFRSKMGLYFIVMGCYMLPGAVTYIPSYITLAKLGLLDSHMGLVASNAASVFGVFYLRQVFIKVHPSLIEAARIDGAGELKILWAIILPQCRAAVATLFLITFITNYNSYMWPSLVITTQDLNLIATGIRHYFIAEGNYGLNWSQIMAASTIAVLPLLILFVICQKTILSGIADNGVKE</sequence>
<feature type="transmembrane region" description="Helical" evidence="7">
    <location>
        <begin position="44"/>
        <end position="66"/>
    </location>
</feature>
<dbReference type="EMBL" id="MCZF01000058">
    <property type="protein sequence ID" value="PMM60739.1"/>
    <property type="molecule type" value="Genomic_DNA"/>
</dbReference>
<evidence type="ECO:0000256" key="5">
    <source>
        <dbReference type="ARBA" id="ARBA00022989"/>
    </source>
</evidence>
<feature type="transmembrane region" description="Helical" evidence="7">
    <location>
        <begin position="107"/>
        <end position="132"/>
    </location>
</feature>
<dbReference type="GO" id="GO:0055085">
    <property type="term" value="P:transmembrane transport"/>
    <property type="evidence" value="ECO:0007669"/>
    <property type="project" value="InterPro"/>
</dbReference>
<keyword evidence="6 7" id="KW-0472">Membrane</keyword>
<evidence type="ECO:0000256" key="1">
    <source>
        <dbReference type="ARBA" id="ARBA00004651"/>
    </source>
</evidence>
<reference evidence="10" key="1">
    <citation type="submission" date="2016-07" db="EMBL/GenBank/DDBJ databases">
        <title>Nontailed viruses are major unrecognized killers of bacteria in the ocean.</title>
        <authorList>
            <person name="Kauffman K."/>
            <person name="Hussain F."/>
            <person name="Yang J."/>
            <person name="Arevalo P."/>
            <person name="Brown J."/>
            <person name="Cutler M."/>
            <person name="Kelly L."/>
            <person name="Polz M.F."/>
        </authorList>
    </citation>
    <scope>NUCLEOTIDE SEQUENCE [LARGE SCALE GENOMIC DNA]</scope>
    <source>
        <strain evidence="10">10N.261.48.B5</strain>
    </source>
</reference>
<evidence type="ECO:0000313" key="10">
    <source>
        <dbReference type="Proteomes" id="UP000235533"/>
    </source>
</evidence>
<dbReference type="AlphaFoldDB" id="A0A2N7JT11"/>
<dbReference type="GO" id="GO:0005886">
    <property type="term" value="C:plasma membrane"/>
    <property type="evidence" value="ECO:0007669"/>
    <property type="project" value="UniProtKB-SubCell"/>
</dbReference>
<feature type="transmembrane region" description="Helical" evidence="7">
    <location>
        <begin position="144"/>
        <end position="165"/>
    </location>
</feature>
<dbReference type="Pfam" id="PF00528">
    <property type="entry name" value="BPD_transp_1"/>
    <property type="match status" value="1"/>
</dbReference>
<comment type="similarity">
    <text evidence="7">Belongs to the binding-protein-dependent transport system permease family.</text>
</comment>
<dbReference type="SUPFAM" id="SSF161098">
    <property type="entry name" value="MetI-like"/>
    <property type="match status" value="1"/>
</dbReference>
<name>A0A2N7JT11_VIBSP</name>
<evidence type="ECO:0000259" key="8">
    <source>
        <dbReference type="PROSITE" id="PS50928"/>
    </source>
</evidence>
<evidence type="ECO:0000313" key="9">
    <source>
        <dbReference type="EMBL" id="PMM60739.1"/>
    </source>
</evidence>
<dbReference type="InterPro" id="IPR035906">
    <property type="entry name" value="MetI-like_sf"/>
</dbReference>
<dbReference type="PANTHER" id="PTHR43744">
    <property type="entry name" value="ABC TRANSPORTER PERMEASE PROTEIN MG189-RELATED-RELATED"/>
    <property type="match status" value="1"/>
</dbReference>
<dbReference type="Proteomes" id="UP000235533">
    <property type="component" value="Unassembled WGS sequence"/>
</dbReference>
<dbReference type="RefSeq" id="WP_102551485.1">
    <property type="nucleotide sequence ID" value="NZ_MCZF01000058.1"/>
</dbReference>
<evidence type="ECO:0000256" key="7">
    <source>
        <dbReference type="RuleBase" id="RU363032"/>
    </source>
</evidence>
<gene>
    <name evidence="9" type="ORF">BCT54_02625</name>
</gene>
<protein>
    <submittedName>
        <fullName evidence="9">ABC transporter permease</fullName>
    </submittedName>
</protein>
<dbReference type="PROSITE" id="PS50928">
    <property type="entry name" value="ABC_TM1"/>
    <property type="match status" value="1"/>
</dbReference>
<feature type="transmembrane region" description="Helical" evidence="7">
    <location>
        <begin position="282"/>
        <end position="300"/>
    </location>
</feature>
<comment type="caution">
    <text evidence="9">The sequence shown here is derived from an EMBL/GenBank/DDBJ whole genome shotgun (WGS) entry which is preliminary data.</text>
</comment>
<dbReference type="InterPro" id="IPR000515">
    <property type="entry name" value="MetI-like"/>
</dbReference>
<feature type="transmembrane region" description="Helical" evidence="7">
    <location>
        <begin position="218"/>
        <end position="240"/>
    </location>
</feature>
<dbReference type="Gene3D" id="1.10.3720.10">
    <property type="entry name" value="MetI-like"/>
    <property type="match status" value="1"/>
</dbReference>
<keyword evidence="2 7" id="KW-0813">Transport</keyword>
<evidence type="ECO:0000256" key="2">
    <source>
        <dbReference type="ARBA" id="ARBA00022448"/>
    </source>
</evidence>
<comment type="subcellular location">
    <subcellularLocation>
        <location evidence="1 7">Cell membrane</location>
        <topology evidence="1 7">Multi-pass membrane protein</topology>
    </subcellularLocation>
</comment>
<proteinExistence type="inferred from homology"/>
<keyword evidence="5 7" id="KW-1133">Transmembrane helix</keyword>
<evidence type="ECO:0000256" key="6">
    <source>
        <dbReference type="ARBA" id="ARBA00023136"/>
    </source>
</evidence>